<dbReference type="Proteomes" id="UP001597090">
    <property type="component" value="Unassembled WGS sequence"/>
</dbReference>
<protein>
    <recommendedName>
        <fullName evidence="4">DUF2059 domain-containing protein</fullName>
    </recommendedName>
</protein>
<keyword evidence="1" id="KW-0732">Signal</keyword>
<feature type="chain" id="PRO_5045143020" description="DUF2059 domain-containing protein" evidence="1">
    <location>
        <begin position="22"/>
        <end position="184"/>
    </location>
</feature>
<reference evidence="3" key="1">
    <citation type="journal article" date="2019" name="Int. J. Syst. Evol. Microbiol.">
        <title>The Global Catalogue of Microorganisms (GCM) 10K type strain sequencing project: providing services to taxonomists for standard genome sequencing and annotation.</title>
        <authorList>
            <consortium name="The Broad Institute Genomics Platform"/>
            <consortium name="The Broad Institute Genome Sequencing Center for Infectious Disease"/>
            <person name="Wu L."/>
            <person name="Ma J."/>
        </authorList>
    </citation>
    <scope>NUCLEOTIDE SEQUENCE [LARGE SCALE GENOMIC DNA]</scope>
    <source>
        <strain evidence="3">CCUG 55491</strain>
    </source>
</reference>
<sequence length="184" mass="19459">MNAFLRSMCLLLLCFPSIAAADAPTPQSIVAVERMLGLDVTIDYVLAKLFETDASFEVFPPGQRKCLLDSLTENAHADMRQSIGSMFGDDATAVAWIAFAKTPGGSKVLGAMRDMTIAQVKGQPVPDMAAVEAGLGAAERQDIAAFMQTPAAEVMQKKFPSFGSADQDAAAVEVAAQNCGIVRK</sequence>
<keyword evidence="3" id="KW-1185">Reference proteome</keyword>
<evidence type="ECO:0008006" key="4">
    <source>
        <dbReference type="Google" id="ProtNLM"/>
    </source>
</evidence>
<name>A0ABW2YI78_9GAMM</name>
<comment type="caution">
    <text evidence="2">The sequence shown here is derived from an EMBL/GenBank/DDBJ whole genome shotgun (WGS) entry which is preliminary data.</text>
</comment>
<evidence type="ECO:0000256" key="1">
    <source>
        <dbReference type="SAM" id="SignalP"/>
    </source>
</evidence>
<gene>
    <name evidence="2" type="ORF">ACFQZQ_02425</name>
</gene>
<feature type="signal peptide" evidence="1">
    <location>
        <begin position="1"/>
        <end position="21"/>
    </location>
</feature>
<evidence type="ECO:0000313" key="2">
    <source>
        <dbReference type="EMBL" id="MFD0738147.1"/>
    </source>
</evidence>
<evidence type="ECO:0000313" key="3">
    <source>
        <dbReference type="Proteomes" id="UP001597090"/>
    </source>
</evidence>
<dbReference type="RefSeq" id="WP_386811085.1">
    <property type="nucleotide sequence ID" value="NZ_JBHTIH010000002.1"/>
</dbReference>
<dbReference type="EMBL" id="JBHTIH010000002">
    <property type="protein sequence ID" value="MFD0738147.1"/>
    <property type="molecule type" value="Genomic_DNA"/>
</dbReference>
<proteinExistence type="predicted"/>
<organism evidence="2 3">
    <name type="scientific">Lysobacter koreensis</name>
    <dbReference type="NCBI Taxonomy" id="266122"/>
    <lineage>
        <taxon>Bacteria</taxon>
        <taxon>Pseudomonadati</taxon>
        <taxon>Pseudomonadota</taxon>
        <taxon>Gammaproteobacteria</taxon>
        <taxon>Lysobacterales</taxon>
        <taxon>Lysobacteraceae</taxon>
        <taxon>Lysobacter</taxon>
    </lineage>
</organism>
<accession>A0ABW2YI78</accession>